<dbReference type="PANTHER" id="PTHR35807:SF1">
    <property type="entry name" value="TRANSCRIPTIONAL REGULATOR REDD"/>
    <property type="match status" value="1"/>
</dbReference>
<evidence type="ECO:0000259" key="7">
    <source>
        <dbReference type="SMART" id="SM00382"/>
    </source>
</evidence>
<evidence type="ECO:0000256" key="1">
    <source>
        <dbReference type="ARBA" id="ARBA00005820"/>
    </source>
</evidence>
<feature type="domain" description="Bacterial transcriptional activator" evidence="9">
    <location>
        <begin position="97"/>
        <end position="242"/>
    </location>
</feature>
<name>A0ABP8FWM8_9ACTN</name>
<dbReference type="InterPro" id="IPR001867">
    <property type="entry name" value="OmpR/PhoB-type_DNA-bd"/>
</dbReference>
<dbReference type="InterPro" id="IPR003593">
    <property type="entry name" value="AAA+_ATPase"/>
</dbReference>
<keyword evidence="11" id="KW-1185">Reference proteome</keyword>
<dbReference type="RefSeq" id="WP_345662249.1">
    <property type="nucleotide sequence ID" value="NZ_BAABET010000004.1"/>
</dbReference>
<evidence type="ECO:0000256" key="3">
    <source>
        <dbReference type="ARBA" id="ARBA00023015"/>
    </source>
</evidence>
<dbReference type="SUPFAM" id="SSF46894">
    <property type="entry name" value="C-terminal effector domain of the bipartite response regulators"/>
    <property type="match status" value="1"/>
</dbReference>
<comment type="caution">
    <text evidence="10">The sequence shown here is derived from an EMBL/GenBank/DDBJ whole genome shotgun (WGS) entry which is preliminary data.</text>
</comment>
<protein>
    <recommendedName>
        <fullName evidence="12">OmpR/PhoB-type domain-containing protein</fullName>
    </recommendedName>
</protein>
<evidence type="ECO:0000313" key="10">
    <source>
        <dbReference type="EMBL" id="GAA4312505.1"/>
    </source>
</evidence>
<dbReference type="CDD" id="cd15831">
    <property type="entry name" value="BTAD"/>
    <property type="match status" value="1"/>
</dbReference>
<evidence type="ECO:0000259" key="8">
    <source>
        <dbReference type="SMART" id="SM00862"/>
    </source>
</evidence>
<dbReference type="SMART" id="SM00862">
    <property type="entry name" value="Trans_reg_C"/>
    <property type="match status" value="1"/>
</dbReference>
<dbReference type="InterPro" id="IPR036388">
    <property type="entry name" value="WH-like_DNA-bd_sf"/>
</dbReference>
<feature type="domain" description="AAA+ ATPase" evidence="7">
    <location>
        <begin position="315"/>
        <end position="477"/>
    </location>
</feature>
<organism evidence="10 11">
    <name type="scientific">Streptomyces venetus</name>
    <dbReference type="NCBI Taxonomy" id="1701086"/>
    <lineage>
        <taxon>Bacteria</taxon>
        <taxon>Bacillati</taxon>
        <taxon>Actinomycetota</taxon>
        <taxon>Actinomycetes</taxon>
        <taxon>Kitasatosporales</taxon>
        <taxon>Streptomycetaceae</taxon>
        <taxon>Streptomyces</taxon>
    </lineage>
</organism>
<reference evidence="11" key="1">
    <citation type="journal article" date="2019" name="Int. J. Syst. Evol. Microbiol.">
        <title>The Global Catalogue of Microorganisms (GCM) 10K type strain sequencing project: providing services to taxonomists for standard genome sequencing and annotation.</title>
        <authorList>
            <consortium name="The Broad Institute Genomics Platform"/>
            <consortium name="The Broad Institute Genome Sequencing Center for Infectious Disease"/>
            <person name="Wu L."/>
            <person name="Ma J."/>
        </authorList>
    </citation>
    <scope>NUCLEOTIDE SEQUENCE [LARGE SCALE GENOMIC DNA]</scope>
    <source>
        <strain evidence="11">JCM 31290</strain>
    </source>
</reference>
<dbReference type="SMART" id="SM01043">
    <property type="entry name" value="BTAD"/>
    <property type="match status" value="1"/>
</dbReference>
<evidence type="ECO:0008006" key="12">
    <source>
        <dbReference type="Google" id="ProtNLM"/>
    </source>
</evidence>
<dbReference type="SUPFAM" id="SSF52540">
    <property type="entry name" value="P-loop containing nucleoside triphosphate hydrolases"/>
    <property type="match status" value="1"/>
</dbReference>
<dbReference type="Gene3D" id="3.40.50.300">
    <property type="entry name" value="P-loop containing nucleotide triphosphate hydrolases"/>
    <property type="match status" value="1"/>
</dbReference>
<dbReference type="Gene3D" id="1.25.40.10">
    <property type="entry name" value="Tetratricopeptide repeat domain"/>
    <property type="match status" value="1"/>
</dbReference>
<keyword evidence="4" id="KW-0238">DNA-binding</keyword>
<dbReference type="InterPro" id="IPR016032">
    <property type="entry name" value="Sig_transdc_resp-reg_C-effctor"/>
</dbReference>
<dbReference type="InterPro" id="IPR011990">
    <property type="entry name" value="TPR-like_helical_dom_sf"/>
</dbReference>
<keyword evidence="5" id="KW-0804">Transcription</keyword>
<dbReference type="PRINTS" id="PR00364">
    <property type="entry name" value="DISEASERSIST"/>
</dbReference>
<keyword evidence="3" id="KW-0805">Transcription regulation</keyword>
<sequence>MQFAILGSVTVHFANGEPLAIMRPRQRSILCILLLNSERRVSKEYLAGALWGTDLPSDPGGALRSNLYGLRKATPIKQRLQTGRDGYGLALHEDDVLDLHRFQSLAQQARAAQLLGDVDAAARFFQRALDTWGDPPLADIPNTPIMQPVISELLEHRHAVQESLVDAQLALGQHRELLPFLMSLTTAQPLRERRWEQLILALYRCGRRAEALDTFTRARRLLVEDYGIDPGGPLQHLQQLILAGDPMQSLAPPVPRERVDADAAREPRPHQHEVPRPPAGVPHQLPAEPRHFIGREAELKVLTDVANEMSPVGSSPVVSVLCGPPGIGKTALALHFAHKIADRFPDGQLYIDLSAFGPATDSVSIQQAIRSVLAPLISLPEPDTMTPAAYANLYRTTMAQRQILILIDNAYDSAQVQPLIPAAPQCMVVITSRRKLTGLVTSHGAHLTTLDVPSRDEAEALLASRLAAHDLDIDSAALSEVTEECARLPLALVIAATRAVAAPTVPLCHLAEELKSEQNRLNALCGGRPSDDIRAAFSWSYKRLTSAEARMFRVLGAHRVRDITAADAGRLADVPTLAATQALTGLAYAHLIREYAPKRYHFDDLVSAYAAEKAREEEDRPPDSTTP</sequence>
<evidence type="ECO:0000259" key="9">
    <source>
        <dbReference type="SMART" id="SM01043"/>
    </source>
</evidence>
<accession>A0ABP8FWM8</accession>
<dbReference type="PANTHER" id="PTHR35807">
    <property type="entry name" value="TRANSCRIPTIONAL REGULATOR REDD-RELATED"/>
    <property type="match status" value="1"/>
</dbReference>
<keyword evidence="2" id="KW-0902">Two-component regulatory system</keyword>
<dbReference type="SMART" id="SM00382">
    <property type="entry name" value="AAA"/>
    <property type="match status" value="1"/>
</dbReference>
<feature type="domain" description="OmpR/PhoB-type" evidence="8">
    <location>
        <begin position="16"/>
        <end position="89"/>
    </location>
</feature>
<dbReference type="InterPro" id="IPR051677">
    <property type="entry name" value="AfsR-DnrI-RedD_regulator"/>
</dbReference>
<evidence type="ECO:0000256" key="2">
    <source>
        <dbReference type="ARBA" id="ARBA00023012"/>
    </source>
</evidence>
<evidence type="ECO:0000256" key="4">
    <source>
        <dbReference type="ARBA" id="ARBA00023125"/>
    </source>
</evidence>
<dbReference type="EMBL" id="BAABET010000004">
    <property type="protein sequence ID" value="GAA4312505.1"/>
    <property type="molecule type" value="Genomic_DNA"/>
</dbReference>
<dbReference type="Pfam" id="PF03704">
    <property type="entry name" value="BTAD"/>
    <property type="match status" value="1"/>
</dbReference>
<evidence type="ECO:0000256" key="6">
    <source>
        <dbReference type="SAM" id="MobiDB-lite"/>
    </source>
</evidence>
<evidence type="ECO:0000313" key="11">
    <source>
        <dbReference type="Proteomes" id="UP001501115"/>
    </source>
</evidence>
<feature type="region of interest" description="Disordered" evidence="6">
    <location>
        <begin position="249"/>
        <end position="283"/>
    </location>
</feature>
<gene>
    <name evidence="10" type="ORF">GCM10023086_33090</name>
</gene>
<dbReference type="Proteomes" id="UP001501115">
    <property type="component" value="Unassembled WGS sequence"/>
</dbReference>
<dbReference type="Gene3D" id="1.10.10.10">
    <property type="entry name" value="Winged helix-like DNA-binding domain superfamily/Winged helix DNA-binding domain"/>
    <property type="match status" value="1"/>
</dbReference>
<dbReference type="SUPFAM" id="SSF48452">
    <property type="entry name" value="TPR-like"/>
    <property type="match status" value="1"/>
</dbReference>
<evidence type="ECO:0000256" key="5">
    <source>
        <dbReference type="ARBA" id="ARBA00023163"/>
    </source>
</evidence>
<comment type="similarity">
    <text evidence="1">Belongs to the AfsR/DnrI/RedD regulatory family.</text>
</comment>
<dbReference type="InterPro" id="IPR005158">
    <property type="entry name" value="BTAD"/>
</dbReference>
<dbReference type="InterPro" id="IPR027417">
    <property type="entry name" value="P-loop_NTPase"/>
</dbReference>
<feature type="compositionally biased region" description="Basic and acidic residues" evidence="6">
    <location>
        <begin position="255"/>
        <end position="275"/>
    </location>
</feature>
<proteinExistence type="inferred from homology"/>